<proteinExistence type="predicted"/>
<evidence type="ECO:0000256" key="1">
    <source>
        <dbReference type="SAM" id="MobiDB-lite"/>
    </source>
</evidence>
<feature type="region of interest" description="Disordered" evidence="1">
    <location>
        <begin position="200"/>
        <end position="223"/>
    </location>
</feature>
<sequence length="223" mass="24640">MRDSNYDYDVSPWWRLTDKLSVVEASLLVLGIEPQGLAEYIENHEAHQRPKGYAAVKAGIVAGLQNETLKGHLSFVQYQEHGGGWETDYTRHDLSASAVEVDSLINWLTSRGVSEGYFFSTDNSKGGLRDASHPRYAPKLAAAVRAWESFDESSSAPGTAKQRLAKWLRLHAAEYGLTDDDGKSRESVIEQLATIANWATKGGAPKAESPEPFDNDLDDKIPF</sequence>
<gene>
    <name evidence="2" type="ORF">HJO_09189</name>
</gene>
<dbReference type="RefSeq" id="WP_051618456.1">
    <property type="nucleotide sequence ID" value="NZ_ARYK01000004.1"/>
</dbReference>
<dbReference type="Proteomes" id="UP000025171">
    <property type="component" value="Unassembled WGS sequence"/>
</dbReference>
<reference evidence="2 3" key="1">
    <citation type="journal article" date="2014" name="Antonie Van Leeuwenhoek">
        <title>Hyphomonas beringensis sp. nov. and Hyphomonas chukchiensis sp. nov., isolated from surface seawater of the Bering Sea and Chukchi Sea.</title>
        <authorList>
            <person name="Li C."/>
            <person name="Lai Q."/>
            <person name="Li G."/>
            <person name="Dong C."/>
            <person name="Wang J."/>
            <person name="Liao Y."/>
            <person name="Shao Z."/>
        </authorList>
    </citation>
    <scope>NUCLEOTIDE SEQUENCE [LARGE SCALE GENOMIC DNA]</scope>
    <source>
        <strain evidence="2 3">MHS-2</strain>
    </source>
</reference>
<dbReference type="AlphaFoldDB" id="A0A059FP09"/>
<evidence type="ECO:0000313" key="2">
    <source>
        <dbReference type="EMBL" id="KCZ92198.1"/>
    </source>
</evidence>
<organism evidence="2 3">
    <name type="scientific">Hyphomonas johnsonii MHS-2</name>
    <dbReference type="NCBI Taxonomy" id="1280950"/>
    <lineage>
        <taxon>Bacteria</taxon>
        <taxon>Pseudomonadati</taxon>
        <taxon>Pseudomonadota</taxon>
        <taxon>Alphaproteobacteria</taxon>
        <taxon>Hyphomonadales</taxon>
        <taxon>Hyphomonadaceae</taxon>
        <taxon>Hyphomonas</taxon>
    </lineage>
</organism>
<name>A0A059FP09_9PROT</name>
<dbReference type="OrthoDB" id="7926522at2"/>
<dbReference type="EMBL" id="ARYK01000004">
    <property type="protein sequence ID" value="KCZ92198.1"/>
    <property type="molecule type" value="Genomic_DNA"/>
</dbReference>
<dbReference type="STRING" id="1280950.HJO_09189"/>
<evidence type="ECO:0000313" key="3">
    <source>
        <dbReference type="Proteomes" id="UP000025171"/>
    </source>
</evidence>
<protein>
    <submittedName>
        <fullName evidence="2">Uncharacterized protein</fullName>
    </submittedName>
</protein>
<keyword evidence="3" id="KW-1185">Reference proteome</keyword>
<comment type="caution">
    <text evidence="2">The sequence shown here is derived from an EMBL/GenBank/DDBJ whole genome shotgun (WGS) entry which is preliminary data.</text>
</comment>
<dbReference type="eggNOG" id="ENOG503322C">
    <property type="taxonomic scope" value="Bacteria"/>
</dbReference>
<accession>A0A059FP09</accession>